<dbReference type="RefSeq" id="WP_318796917.1">
    <property type="nucleotide sequence ID" value="NZ_JARUJP010000003.1"/>
</dbReference>
<evidence type="ECO:0000256" key="5">
    <source>
        <dbReference type="ARBA" id="ARBA00022679"/>
    </source>
</evidence>
<proteinExistence type="predicted"/>
<dbReference type="Pfam" id="PF01467">
    <property type="entry name" value="CTP_transf_like"/>
    <property type="match status" value="1"/>
</dbReference>
<dbReference type="InterPro" id="IPR016024">
    <property type="entry name" value="ARM-type_fold"/>
</dbReference>
<reference evidence="12 13" key="1">
    <citation type="submission" date="2023-04" db="EMBL/GenBank/DDBJ databases">
        <title>Clostridium tannerae sp. nov., isolated from the fecal material of an alpaca.</title>
        <authorList>
            <person name="Miller S."/>
            <person name="Hendry M."/>
            <person name="King J."/>
            <person name="Sankaranarayanan K."/>
            <person name="Lawson P.A."/>
        </authorList>
    </citation>
    <scope>NUCLEOTIDE SEQUENCE [LARGE SCALE GENOMIC DNA]</scope>
    <source>
        <strain evidence="12 13">A1-XYC3</strain>
    </source>
</reference>
<dbReference type="PANTHER" id="PTHR39321:SF3">
    <property type="entry name" value="PHOSPHOPANTETHEINE ADENYLYLTRANSFERASE"/>
    <property type="match status" value="1"/>
</dbReference>
<keyword evidence="5" id="KW-0808">Transferase</keyword>
<keyword evidence="7" id="KW-0547">Nucleotide-binding</keyword>
<keyword evidence="8" id="KW-0067">ATP-binding</keyword>
<keyword evidence="13" id="KW-1185">Reference proteome</keyword>
<evidence type="ECO:0000256" key="7">
    <source>
        <dbReference type="ARBA" id="ARBA00022741"/>
    </source>
</evidence>
<protein>
    <recommendedName>
        <fullName evidence="3">nicotinate-nucleotide adenylyltransferase</fullName>
        <ecNumber evidence="3">2.7.7.18</ecNumber>
    </recommendedName>
</protein>
<evidence type="ECO:0000313" key="13">
    <source>
        <dbReference type="Proteomes" id="UP001281656"/>
    </source>
</evidence>
<evidence type="ECO:0000259" key="11">
    <source>
        <dbReference type="Pfam" id="PF01467"/>
    </source>
</evidence>
<organism evidence="12 13">
    <name type="scientific">Clostridium tanneri</name>
    <dbReference type="NCBI Taxonomy" id="3037988"/>
    <lineage>
        <taxon>Bacteria</taxon>
        <taxon>Bacillati</taxon>
        <taxon>Bacillota</taxon>
        <taxon>Clostridia</taxon>
        <taxon>Eubacteriales</taxon>
        <taxon>Clostridiaceae</taxon>
        <taxon>Clostridium</taxon>
    </lineage>
</organism>
<gene>
    <name evidence="12" type="ORF">P8V03_04500</name>
</gene>
<dbReference type="PANTHER" id="PTHR39321">
    <property type="entry name" value="NICOTINATE-NUCLEOTIDE ADENYLYLTRANSFERASE-RELATED"/>
    <property type="match status" value="1"/>
</dbReference>
<dbReference type="SUPFAM" id="SSF109604">
    <property type="entry name" value="HD-domain/PDEase-like"/>
    <property type="match status" value="1"/>
</dbReference>
<comment type="pathway">
    <text evidence="2">Cofactor biosynthesis; NAD(+) biosynthesis; deamido-NAD(+) from nicotinate D-ribonucleotide: step 1/1.</text>
</comment>
<dbReference type="Gene3D" id="3.40.50.620">
    <property type="entry name" value="HUPs"/>
    <property type="match status" value="1"/>
</dbReference>
<evidence type="ECO:0000256" key="2">
    <source>
        <dbReference type="ARBA" id="ARBA00005019"/>
    </source>
</evidence>
<evidence type="ECO:0000256" key="10">
    <source>
        <dbReference type="ARBA" id="ARBA00048721"/>
    </source>
</evidence>
<name>A0ABU4JQH9_9CLOT</name>
<evidence type="ECO:0000256" key="3">
    <source>
        <dbReference type="ARBA" id="ARBA00012389"/>
    </source>
</evidence>
<sequence length="1619" mass="188139">MNTLSFVEIYNKIIRRLTSIKWLQKWGIEKKLIDNYIRNKEFTDNLKLLLEDKDFSGERTLVLCKELLDELAKNEAPDNWLNYIYQYVLNKNFPETTSIELKDNLKGPCELYLRIFRVLCEAQKNSWDESWQSRYPMNFLSLEEENELEHPDEYRRFIKAFYDNYTYEMMKINGELTGYNTLDHVCGVHYLSLFLARQLKLLKLPVDLGRVSGAAAGHDIGKYGCKGAELKRVPHLHYYYTDQWFQKCGINYIRNIALNHSTWDLELENLSIESLLLIYSDFRVKNETVNGIAEMKLFSLEDSFYVILNKLENVDTKKSNRYKRVYAKLKDFENFLLDLGVDVEPKIKFNLIKKAKRNYTLLQGNDIVKNLKFLSIKHNINVMYQLRDEYSLESILEQARSETDWKNLREYIRIFQEYSTYLTQQQKLQTIKFLYENLTHTEDDIRRHCAELIGNLIAIYDEDYRKEIPENVKLPSPDANSLDLLKEYFNLMLCPGHKVIPSHRFNIGYSISIMVNSLFNSSKSSYVKYYRDAVIDYYSNESYKTTDCELFLLETAKYVPLEPYEDNLQLIFTYVFSRLKKRSSILRLQALETTLLIINKLPSNHEFIEKLKDHFALITSKSKIPAENLLLLKINTALDIAINVDAFKHYCQLTKKTVSDIYLSNLKTATDWIRKRNQIELLLDDAYHNHQSSRLHTTIHFCNLLKVSAVESVRNRAGSAVLELMPQLTLAERNEVAVELMRALEIEGNKFTEYIPRYAGQSILWLQPKELDEVIDDCILKIKTSNINLKSLILKTIGITLSNYECYSTRFEESETSYLSRLKKMLGILLNGLGNYESQVKQSAFSVIGKDIFGVSNLNLDRKEFIFKLIAKKVLTLITANDNEELLFLTRSASLNYFYRFISDFMFFHGDINIEVPSKIAFFPGTFDPFSLSHKQIAKYVESLGFEVYLAVDEFSWSKKTLPSLLRRNIVNMSISDELNIYIYPDIYPINIANVEDLKCLRESFPNSEVYIAVGSDVVANASSYTMVKSENSIHSFSHIVFERGKNKKFETSVKNIDGDVLVLTLSSRYSEISSTQIRSYIDDNRDISSLIDPMSQQYIYENGFYQREAQDKYTIKSLSLDIEIAEDFTEDTVDKITTLLPELSNSFKRTLKEISLKPSPRIVFLKNAINNQILGFSVCHWIRSSMLYDEFKNSSVSQYIRENSVGRIILIDGIYVKNVDKAKEYEELLLNETLSLCVSKDYEYAIYRNLLGSSYNSEAIYNSLTLHGFVKVPFCDETTPVYAVNMSTPCILNLDIQNIIKEPFRSDPRVKMVLGNSRRKLLEALTKLYPGELILSFDVNFVYQSMIRKICSENKVPTETSEPKKLGNAMCVPYGDILDRYVIPNTVTKALHTEKLFYPDMKKFKIAEFPHYLDLKTQVRMINSFRRPVILVDNLLHKGYRIKALDPILKNENVKIQKIIVGVLSGRGKDLMDMQNRNVDAVYFIPRLKIWFNENSLYPFIGGDAIWRGAYPERNLLPSINLILPYTYPSFIRNASKSAIYNLSKTCIENAIDILKVIEDEYHVIHEKNLNLHSLGQVFTIPRCADLGENVDYNLNLSASSYLKNDLELLMRLNNAFQ</sequence>
<keyword evidence="4" id="KW-0662">Pyridine nucleotide biosynthesis</keyword>
<comment type="catalytic activity">
    <reaction evidence="10">
        <text>nicotinate beta-D-ribonucleotide + ATP + H(+) = deamido-NAD(+) + diphosphate</text>
        <dbReference type="Rhea" id="RHEA:22860"/>
        <dbReference type="ChEBI" id="CHEBI:15378"/>
        <dbReference type="ChEBI" id="CHEBI:30616"/>
        <dbReference type="ChEBI" id="CHEBI:33019"/>
        <dbReference type="ChEBI" id="CHEBI:57502"/>
        <dbReference type="ChEBI" id="CHEBI:58437"/>
        <dbReference type="EC" id="2.7.7.18"/>
    </reaction>
</comment>
<accession>A0ABU4JQH9</accession>
<comment type="caution">
    <text evidence="12">The sequence shown here is derived from an EMBL/GenBank/DDBJ whole genome shotgun (WGS) entry which is preliminary data.</text>
</comment>
<dbReference type="Proteomes" id="UP001281656">
    <property type="component" value="Unassembled WGS sequence"/>
</dbReference>
<comment type="function">
    <text evidence="1">Catalyzes the reversible adenylation of nicotinate mononucleotide (NaMN) to nicotinic acid adenine dinucleotide (NaAD).</text>
</comment>
<dbReference type="InterPro" id="IPR005248">
    <property type="entry name" value="NadD/NMNAT"/>
</dbReference>
<dbReference type="SUPFAM" id="SSF48371">
    <property type="entry name" value="ARM repeat"/>
    <property type="match status" value="1"/>
</dbReference>
<keyword evidence="6" id="KW-0548">Nucleotidyltransferase</keyword>
<keyword evidence="9" id="KW-0520">NAD</keyword>
<evidence type="ECO:0000313" key="12">
    <source>
        <dbReference type="EMBL" id="MDW8800411.1"/>
    </source>
</evidence>
<dbReference type="EMBL" id="JARUJP010000003">
    <property type="protein sequence ID" value="MDW8800411.1"/>
    <property type="molecule type" value="Genomic_DNA"/>
</dbReference>
<dbReference type="InterPro" id="IPR004821">
    <property type="entry name" value="Cyt_trans-like"/>
</dbReference>
<dbReference type="EC" id="2.7.7.18" evidence="3"/>
<evidence type="ECO:0000256" key="1">
    <source>
        <dbReference type="ARBA" id="ARBA00002324"/>
    </source>
</evidence>
<dbReference type="InterPro" id="IPR014729">
    <property type="entry name" value="Rossmann-like_a/b/a_fold"/>
</dbReference>
<evidence type="ECO:0000256" key="6">
    <source>
        <dbReference type="ARBA" id="ARBA00022695"/>
    </source>
</evidence>
<evidence type="ECO:0000256" key="4">
    <source>
        <dbReference type="ARBA" id="ARBA00022642"/>
    </source>
</evidence>
<feature type="domain" description="Cytidyltransferase-like" evidence="11">
    <location>
        <begin position="922"/>
        <end position="1079"/>
    </location>
</feature>
<evidence type="ECO:0000256" key="8">
    <source>
        <dbReference type="ARBA" id="ARBA00022840"/>
    </source>
</evidence>
<dbReference type="SUPFAM" id="SSF52374">
    <property type="entry name" value="Nucleotidylyl transferase"/>
    <property type="match status" value="1"/>
</dbReference>
<evidence type="ECO:0000256" key="9">
    <source>
        <dbReference type="ARBA" id="ARBA00023027"/>
    </source>
</evidence>